<dbReference type="Pfam" id="PF01379">
    <property type="entry name" value="Porphobil_deam"/>
    <property type="match status" value="1"/>
</dbReference>
<dbReference type="Gene3D" id="3.40.190.10">
    <property type="entry name" value="Periplasmic binding protein-like II"/>
    <property type="match status" value="2"/>
</dbReference>
<dbReference type="PANTHER" id="PTHR11557:SF0">
    <property type="entry name" value="PORPHOBILINOGEN DEAMINASE"/>
    <property type="match status" value="1"/>
</dbReference>
<keyword evidence="11" id="KW-1185">Reference proteome</keyword>
<comment type="function">
    <text evidence="1">Tetrapolymerization of the monopyrrole PBG into the hydroxymethylbilane pre-uroporphyrinogen in several discrete steps.</text>
</comment>
<reference evidence="10" key="1">
    <citation type="journal article" date="2014" name="Int. J. Syst. Evol. Microbiol.">
        <title>Complete genome sequence of Corynebacterium casei LMG S-19264T (=DSM 44701T), isolated from a smear-ripened cheese.</title>
        <authorList>
            <consortium name="US DOE Joint Genome Institute (JGI-PGF)"/>
            <person name="Walter F."/>
            <person name="Albersmeier A."/>
            <person name="Kalinowski J."/>
            <person name="Ruckert C."/>
        </authorList>
    </citation>
    <scope>NUCLEOTIDE SEQUENCE</scope>
    <source>
        <strain evidence="10">KCTC 12870</strain>
    </source>
</reference>
<proteinExistence type="inferred from homology"/>
<evidence type="ECO:0000256" key="4">
    <source>
        <dbReference type="ARBA" id="ARBA00012655"/>
    </source>
</evidence>
<comment type="caution">
    <text evidence="10">The sequence shown here is derived from an EMBL/GenBank/DDBJ whole genome shotgun (WGS) entry which is preliminary data.</text>
</comment>
<evidence type="ECO:0000256" key="6">
    <source>
        <dbReference type="ARBA" id="ARBA00023244"/>
    </source>
</evidence>
<dbReference type="GO" id="GO:0005737">
    <property type="term" value="C:cytoplasm"/>
    <property type="evidence" value="ECO:0007669"/>
    <property type="project" value="UniProtKB-UniRule"/>
</dbReference>
<dbReference type="AlphaFoldDB" id="A0A8J3DJ88"/>
<dbReference type="RefSeq" id="WP_189515785.1">
    <property type="nucleotide sequence ID" value="NZ_BMXG01000017.1"/>
</dbReference>
<evidence type="ECO:0000259" key="9">
    <source>
        <dbReference type="Pfam" id="PF01379"/>
    </source>
</evidence>
<evidence type="ECO:0000256" key="5">
    <source>
        <dbReference type="ARBA" id="ARBA00022679"/>
    </source>
</evidence>
<keyword evidence="5" id="KW-0808">Transferase</keyword>
<evidence type="ECO:0000313" key="10">
    <source>
        <dbReference type="EMBL" id="GHC07274.1"/>
    </source>
</evidence>
<dbReference type="GO" id="GO:0004418">
    <property type="term" value="F:hydroxymethylbilane synthase activity"/>
    <property type="evidence" value="ECO:0007669"/>
    <property type="project" value="UniProtKB-UniRule"/>
</dbReference>
<dbReference type="PIRSF" id="PIRSF001438">
    <property type="entry name" value="4pyrrol_synth_OHMeBilane_synth"/>
    <property type="match status" value="1"/>
</dbReference>
<comment type="catalytic activity">
    <reaction evidence="7">
        <text>4 porphobilinogen + H2O = hydroxymethylbilane + 4 NH4(+)</text>
        <dbReference type="Rhea" id="RHEA:13185"/>
        <dbReference type="ChEBI" id="CHEBI:15377"/>
        <dbReference type="ChEBI" id="CHEBI:28938"/>
        <dbReference type="ChEBI" id="CHEBI:57845"/>
        <dbReference type="ChEBI" id="CHEBI:58126"/>
        <dbReference type="EC" id="2.5.1.61"/>
    </reaction>
</comment>
<dbReference type="EMBL" id="BMXG01000017">
    <property type="protein sequence ID" value="GHC07274.1"/>
    <property type="molecule type" value="Genomic_DNA"/>
</dbReference>
<gene>
    <name evidence="10" type="primary">hemC</name>
    <name evidence="10" type="ORF">GCM10007047_25450</name>
</gene>
<dbReference type="SUPFAM" id="SSF53850">
    <property type="entry name" value="Periplasmic binding protein-like II"/>
    <property type="match status" value="1"/>
</dbReference>
<comment type="pathway">
    <text evidence="2">Porphyrin-containing compound metabolism; protoporphyrin-IX biosynthesis; coproporphyrinogen-III from 5-aminolevulinate: step 2/4.</text>
</comment>
<dbReference type="PRINTS" id="PR00151">
    <property type="entry name" value="PORPHBDMNASE"/>
</dbReference>
<organism evidence="10 11">
    <name type="scientific">Cerasicoccus arenae</name>
    <dbReference type="NCBI Taxonomy" id="424488"/>
    <lineage>
        <taxon>Bacteria</taxon>
        <taxon>Pseudomonadati</taxon>
        <taxon>Verrucomicrobiota</taxon>
        <taxon>Opitutia</taxon>
        <taxon>Puniceicoccales</taxon>
        <taxon>Cerasicoccaceae</taxon>
        <taxon>Cerasicoccus</taxon>
    </lineage>
</organism>
<keyword evidence="6" id="KW-0627">Porphyrin biosynthesis</keyword>
<dbReference type="InterPro" id="IPR022417">
    <property type="entry name" value="Porphobilin_deaminase_N"/>
</dbReference>
<dbReference type="InterPro" id="IPR000860">
    <property type="entry name" value="HemC"/>
</dbReference>
<name>A0A8J3DJ88_9BACT</name>
<dbReference type="GO" id="GO:0006783">
    <property type="term" value="P:heme biosynthetic process"/>
    <property type="evidence" value="ECO:0007669"/>
    <property type="project" value="TreeGrafter"/>
</dbReference>
<dbReference type="InterPro" id="IPR036803">
    <property type="entry name" value="Porphobilinogen_deaminase_C_sf"/>
</dbReference>
<comment type="similarity">
    <text evidence="3">Belongs to the HMBS family.</text>
</comment>
<dbReference type="NCBIfam" id="TIGR00212">
    <property type="entry name" value="hemC"/>
    <property type="match status" value="1"/>
</dbReference>
<dbReference type="Proteomes" id="UP000642829">
    <property type="component" value="Unassembled WGS sequence"/>
</dbReference>
<evidence type="ECO:0000256" key="1">
    <source>
        <dbReference type="ARBA" id="ARBA00002869"/>
    </source>
</evidence>
<dbReference type="SUPFAM" id="SSF54782">
    <property type="entry name" value="Porphobilinogen deaminase (hydroxymethylbilane synthase), C-terminal domain"/>
    <property type="match status" value="1"/>
</dbReference>
<feature type="domain" description="Porphobilinogen deaminase N-terminal" evidence="9">
    <location>
        <begin position="6"/>
        <end position="208"/>
    </location>
</feature>
<sequence length="285" mass="30793">MSNQPIILATRRSPLALCQAKLAKAHVETIFDGATAELKEFVTTGDKKTSWSLEKEGGKGLFTKELEDALLAGEADLAVHSAKDLPTENPPGLAIAAFLPREAVNDVLVVRDGVAKPCFIATSSPRRRLQLKTYFPCAVWSEIRGNVDTRLRKIANGQADATILAAAGLRRLGILQSEGVVFKPLTIHQMVPAVGQGAIALQCRTEDVERFATLACPATQFAVELERKFLAAMGGGCHTATAGHFCHGSLHVFHEDTGRQEFPLPKDNGDMDNWLKDVVEQVLSA</sequence>
<evidence type="ECO:0000256" key="8">
    <source>
        <dbReference type="NCBIfam" id="TIGR00212"/>
    </source>
</evidence>
<dbReference type="PANTHER" id="PTHR11557">
    <property type="entry name" value="PORPHOBILINOGEN DEAMINASE"/>
    <property type="match status" value="1"/>
</dbReference>
<evidence type="ECO:0000256" key="7">
    <source>
        <dbReference type="ARBA" id="ARBA00048169"/>
    </source>
</evidence>
<accession>A0A8J3DJ88</accession>
<evidence type="ECO:0000256" key="3">
    <source>
        <dbReference type="ARBA" id="ARBA00005638"/>
    </source>
</evidence>
<dbReference type="EC" id="2.5.1.61" evidence="4 8"/>
<protein>
    <recommendedName>
        <fullName evidence="4 8">Hydroxymethylbilane synthase</fullName>
        <ecNumber evidence="4 8">2.5.1.61</ecNumber>
    </recommendedName>
</protein>
<evidence type="ECO:0000313" key="11">
    <source>
        <dbReference type="Proteomes" id="UP000642829"/>
    </source>
</evidence>
<reference evidence="10" key="2">
    <citation type="submission" date="2020-09" db="EMBL/GenBank/DDBJ databases">
        <authorList>
            <person name="Sun Q."/>
            <person name="Kim S."/>
        </authorList>
    </citation>
    <scope>NUCLEOTIDE SEQUENCE</scope>
    <source>
        <strain evidence="10">KCTC 12870</strain>
    </source>
</reference>
<evidence type="ECO:0000256" key="2">
    <source>
        <dbReference type="ARBA" id="ARBA00004735"/>
    </source>
</evidence>